<evidence type="ECO:0000256" key="1">
    <source>
        <dbReference type="SAM" id="Phobius"/>
    </source>
</evidence>
<organism evidence="2 3">
    <name type="scientific">Kitasatospora acidiphila</name>
    <dbReference type="NCBI Taxonomy" id="2567942"/>
    <lineage>
        <taxon>Bacteria</taxon>
        <taxon>Bacillati</taxon>
        <taxon>Actinomycetota</taxon>
        <taxon>Actinomycetes</taxon>
        <taxon>Kitasatosporales</taxon>
        <taxon>Streptomycetaceae</taxon>
        <taxon>Kitasatospora</taxon>
    </lineage>
</organism>
<accession>A0A540WBH3</accession>
<evidence type="ECO:0000313" key="3">
    <source>
        <dbReference type="Proteomes" id="UP000319103"/>
    </source>
</evidence>
<keyword evidence="1" id="KW-0812">Transmembrane</keyword>
<dbReference type="Proteomes" id="UP000319103">
    <property type="component" value="Unassembled WGS sequence"/>
</dbReference>
<reference evidence="2 3" key="1">
    <citation type="submission" date="2019-06" db="EMBL/GenBank/DDBJ databases">
        <title>Description of Kitasatospora acidophila sp. nov. isolated from pine grove soil, and reclassification of Streptomyces novaecaesareae to Kitasatospora novaeceasareae comb. nov.</title>
        <authorList>
            <person name="Kim M.J."/>
        </authorList>
    </citation>
    <scope>NUCLEOTIDE SEQUENCE [LARGE SCALE GENOMIC DNA]</scope>
    <source>
        <strain evidence="2 3">MMS16-CNU292</strain>
    </source>
</reference>
<keyword evidence="3" id="KW-1185">Reference proteome</keyword>
<dbReference type="AlphaFoldDB" id="A0A540WBH3"/>
<protein>
    <submittedName>
        <fullName evidence="2">Uncharacterized protein</fullName>
    </submittedName>
</protein>
<comment type="caution">
    <text evidence="2">The sequence shown here is derived from an EMBL/GenBank/DDBJ whole genome shotgun (WGS) entry which is preliminary data.</text>
</comment>
<gene>
    <name evidence="2" type="ORF">E6W39_34560</name>
</gene>
<feature type="transmembrane region" description="Helical" evidence="1">
    <location>
        <begin position="45"/>
        <end position="66"/>
    </location>
</feature>
<name>A0A540WBH3_9ACTN</name>
<dbReference type="EMBL" id="VIGB01000003">
    <property type="protein sequence ID" value="TQF06401.1"/>
    <property type="molecule type" value="Genomic_DNA"/>
</dbReference>
<evidence type="ECO:0000313" key="2">
    <source>
        <dbReference type="EMBL" id="TQF06401.1"/>
    </source>
</evidence>
<keyword evidence="1" id="KW-1133">Transmembrane helix</keyword>
<sequence>MARLRLGDGGVMVPSEHHTRAFHDRGEGCSRAEREHGRRLVVRRIATALAGSGALALSTLAVPGVWRDVAGRPATGPGSFAGPPR</sequence>
<keyword evidence="1" id="KW-0472">Membrane</keyword>
<proteinExistence type="predicted"/>